<evidence type="ECO:0000313" key="1">
    <source>
        <dbReference type="EMBL" id="PXF58528.1"/>
    </source>
</evidence>
<dbReference type="Proteomes" id="UP000248329">
    <property type="component" value="Unassembled WGS sequence"/>
</dbReference>
<accession>A0AC61KZW2</accession>
<organism evidence="1 2">
    <name type="scientific">Candidatus Methanogaster sp</name>
    <dbReference type="NCBI Taxonomy" id="3386292"/>
    <lineage>
        <taxon>Archaea</taxon>
        <taxon>Methanobacteriati</taxon>
        <taxon>Methanobacteriota</taxon>
        <taxon>Stenosarchaea group</taxon>
        <taxon>Methanomicrobia</taxon>
        <taxon>Methanosarcinales</taxon>
        <taxon>ANME-2 cluster</taxon>
        <taxon>Candidatus Methanogasteraceae</taxon>
        <taxon>Candidatus Methanogaster</taxon>
    </lineage>
</organism>
<sequence length="69" mass="7318">MIDLWAFLRQPSPPADAAIALAIAASDAHDDAADVSRDRRITSLDALMILQAAADTIELARVVPVSGYN</sequence>
<name>A0AC61KZW2_9EURY</name>
<gene>
    <name evidence="1" type="ORF">C4B59_13095</name>
</gene>
<protein>
    <submittedName>
        <fullName evidence="1">Uncharacterized protein</fullName>
    </submittedName>
</protein>
<evidence type="ECO:0000313" key="2">
    <source>
        <dbReference type="Proteomes" id="UP000248329"/>
    </source>
</evidence>
<dbReference type="EMBL" id="PQXF01000035">
    <property type="protein sequence ID" value="PXF58528.1"/>
    <property type="molecule type" value="Genomic_DNA"/>
</dbReference>
<proteinExistence type="predicted"/>
<reference evidence="1" key="1">
    <citation type="submission" date="2018-01" db="EMBL/GenBank/DDBJ databases">
        <authorList>
            <person name="Krukenberg V."/>
        </authorList>
    </citation>
    <scope>NUCLEOTIDE SEQUENCE</scope>
    <source>
        <strain evidence="1">E20ANME2</strain>
    </source>
</reference>
<comment type="caution">
    <text evidence="1">The sequence shown here is derived from an EMBL/GenBank/DDBJ whole genome shotgun (WGS) entry which is preliminary data.</text>
</comment>